<dbReference type="PANTHER" id="PTHR47763">
    <property type="entry name" value="ALPHA-PROTEIN KINASE VWKA"/>
    <property type="match status" value="1"/>
</dbReference>
<gene>
    <name evidence="2" type="ORF">MiSe_37110</name>
</gene>
<keyword evidence="3" id="KW-1185">Reference proteome</keyword>
<dbReference type="RefSeq" id="WP_226583625.1">
    <property type="nucleotide sequence ID" value="NZ_BLAY01000055.1"/>
</dbReference>
<dbReference type="InterPro" id="IPR052969">
    <property type="entry name" value="Thr-specific_kinase-like"/>
</dbReference>
<dbReference type="InterPro" id="IPR002035">
    <property type="entry name" value="VWF_A"/>
</dbReference>
<dbReference type="AlphaFoldDB" id="A0AAV3XE49"/>
<evidence type="ECO:0000313" key="3">
    <source>
        <dbReference type="Proteomes" id="UP001050975"/>
    </source>
</evidence>
<accession>A0AAV3XE49</accession>
<dbReference type="InterPro" id="IPR036465">
    <property type="entry name" value="vWFA_dom_sf"/>
</dbReference>
<dbReference type="GO" id="GO:0005737">
    <property type="term" value="C:cytoplasm"/>
    <property type="evidence" value="ECO:0007669"/>
    <property type="project" value="TreeGrafter"/>
</dbReference>
<dbReference type="EMBL" id="BLAY01000055">
    <property type="protein sequence ID" value="GET38951.1"/>
    <property type="molecule type" value="Genomic_DNA"/>
</dbReference>
<dbReference type="Proteomes" id="UP001050975">
    <property type="component" value="Unassembled WGS sequence"/>
</dbReference>
<reference evidence="2" key="1">
    <citation type="submission" date="2019-10" db="EMBL/GenBank/DDBJ databases">
        <title>Draft genome sequece of Microseira wollei NIES-4236.</title>
        <authorList>
            <person name="Yamaguchi H."/>
            <person name="Suzuki S."/>
            <person name="Kawachi M."/>
        </authorList>
    </citation>
    <scope>NUCLEOTIDE SEQUENCE</scope>
    <source>
        <strain evidence="2">NIES-4236</strain>
    </source>
</reference>
<keyword evidence="2" id="KW-0401">Integrin</keyword>
<dbReference type="PANTHER" id="PTHR47763:SF1">
    <property type="entry name" value="DUF659 DOMAIN-CONTAINING PROTEIN"/>
    <property type="match status" value="1"/>
</dbReference>
<dbReference type="Gene3D" id="2.80.10.50">
    <property type="match status" value="1"/>
</dbReference>
<dbReference type="InterPro" id="IPR002369">
    <property type="entry name" value="Integrin_bsu_VWA"/>
</dbReference>
<evidence type="ECO:0000259" key="1">
    <source>
        <dbReference type="PROSITE" id="PS50234"/>
    </source>
</evidence>
<dbReference type="Gene3D" id="3.40.50.410">
    <property type="entry name" value="von Willebrand factor, type A domain"/>
    <property type="match status" value="1"/>
</dbReference>
<comment type="caution">
    <text evidence="2">The sequence shown here is derived from an EMBL/GenBank/DDBJ whole genome shotgun (WGS) entry which is preliminary data.</text>
</comment>
<name>A0AAV3XE49_9CYAN</name>
<evidence type="ECO:0000313" key="2">
    <source>
        <dbReference type="EMBL" id="GET38951.1"/>
    </source>
</evidence>
<feature type="domain" description="VWFA" evidence="1">
    <location>
        <begin position="40"/>
        <end position="202"/>
    </location>
</feature>
<dbReference type="CDD" id="cd00161">
    <property type="entry name" value="beta-trefoil_Ricin-like"/>
    <property type="match status" value="1"/>
</dbReference>
<dbReference type="Pfam" id="PF00362">
    <property type="entry name" value="Integrin_beta"/>
    <property type="match status" value="1"/>
</dbReference>
<organism evidence="2 3">
    <name type="scientific">Microseira wollei NIES-4236</name>
    <dbReference type="NCBI Taxonomy" id="2530354"/>
    <lineage>
        <taxon>Bacteria</taxon>
        <taxon>Bacillati</taxon>
        <taxon>Cyanobacteriota</taxon>
        <taxon>Cyanophyceae</taxon>
        <taxon>Oscillatoriophycideae</taxon>
        <taxon>Aerosakkonematales</taxon>
        <taxon>Aerosakkonemataceae</taxon>
        <taxon>Microseira</taxon>
    </lineage>
</organism>
<protein>
    <submittedName>
        <fullName evidence="2">Integrin, beta chain-like protein</fullName>
    </submittedName>
</protein>
<dbReference type="GO" id="GO:0007229">
    <property type="term" value="P:integrin-mediated signaling pathway"/>
    <property type="evidence" value="ECO:0007669"/>
    <property type="project" value="UniProtKB-KW"/>
</dbReference>
<dbReference type="SUPFAM" id="SSF53300">
    <property type="entry name" value="vWA-like"/>
    <property type="match status" value="1"/>
</dbReference>
<proteinExistence type="predicted"/>
<sequence>MSIPIQVSPATNDLTLSIDQTFAEVVKVSIPKSGVVPKVDVYFLADTTGSMRTAIDAVKSGIVDVMTRIQALGSDVWFGVGDYKDFPAPVADEHPYAFAHQCSLSANIAQVKAAIDSWTTSPGRDTPEAQFYGLDQVAEPPGGRIGWRGDSKRIIVWFGDAAGHDAVCKGISNLSYDITEASLTAKLVAEKIKVLALSMNTNYRAPAGLDDDPKTAASGYKTKCGEPGGTPGQGTRIAKATGCKLVQGVSVDTIIDTIATELAAQITAIGNVSLVASGATAPFVQAIAPVAGYGPLSRDQDHVINFDVSWIGTVAATTEVQVFNGSLDVVVDGEVIGGKTVKITVPSSVPELPPIEPEEDIPMIRPDDVSGTWMLIHQVTGTYLQAIGYNPDVNDYVHTWNLDPPNTTAGYQGHLWNLVKQTDGTYHIRSWEKDFVYKEQLYLQAPAKPGADGYPRLQRRSQTELQSWVLVPVSGDPDTYAIQPKSFPEYSLGLYSNNCQNSISVVANRTWGKPTFHHYWRLSKDYTGGN</sequence>
<dbReference type="GO" id="GO:0004674">
    <property type="term" value="F:protein serine/threonine kinase activity"/>
    <property type="evidence" value="ECO:0007669"/>
    <property type="project" value="TreeGrafter"/>
</dbReference>
<dbReference type="PROSITE" id="PS50234">
    <property type="entry name" value="VWFA"/>
    <property type="match status" value="1"/>
</dbReference>